<evidence type="ECO:0000313" key="7">
    <source>
        <dbReference type="Proteomes" id="UP000550729"/>
    </source>
</evidence>
<dbReference type="Pfam" id="PF13305">
    <property type="entry name" value="TetR_C_33"/>
    <property type="match status" value="1"/>
</dbReference>
<sequence>MTGSSRLSRDQATSRLVAAAADILAAEGPGAVKARTVAQAASVSTSAVYHHVGGIPELFQAVADRGFEELAEKFSAVPRTDDPVADLFRHALAARGFAMASPHLYDLMFGLSTRGTYRPTAANEPDRRSASFRLAYGHLRSVCERVHDAGRVRATTDVTSVADQLWAAVHGFVTLELAGHFVQHLDPVREVLTPMTVNILVGEGDSRASAQASHAQVMLCDAGDGDQRENADSSATNLS</sequence>
<proteinExistence type="predicted"/>
<name>A0A848KVN9_9ACTN</name>
<dbReference type="GO" id="GO:0003700">
    <property type="term" value="F:DNA-binding transcription factor activity"/>
    <property type="evidence" value="ECO:0007669"/>
    <property type="project" value="TreeGrafter"/>
</dbReference>
<organism evidence="6 7">
    <name type="scientific">Gordonia asplenii</name>
    <dbReference type="NCBI Taxonomy" id="2725283"/>
    <lineage>
        <taxon>Bacteria</taxon>
        <taxon>Bacillati</taxon>
        <taxon>Actinomycetota</taxon>
        <taxon>Actinomycetes</taxon>
        <taxon>Mycobacteriales</taxon>
        <taxon>Gordoniaceae</taxon>
        <taxon>Gordonia</taxon>
    </lineage>
</organism>
<dbReference type="InterPro" id="IPR025996">
    <property type="entry name" value="MT1864/Rv1816-like_C"/>
</dbReference>
<keyword evidence="3" id="KW-0804">Transcription</keyword>
<keyword evidence="1" id="KW-0805">Transcription regulation</keyword>
<keyword evidence="7" id="KW-1185">Reference proteome</keyword>
<gene>
    <name evidence="6" type="ORF">HH308_16100</name>
</gene>
<evidence type="ECO:0000256" key="3">
    <source>
        <dbReference type="ARBA" id="ARBA00023163"/>
    </source>
</evidence>
<dbReference type="InterPro" id="IPR036271">
    <property type="entry name" value="Tet_transcr_reg_TetR-rel_C_sf"/>
</dbReference>
<dbReference type="PROSITE" id="PS50977">
    <property type="entry name" value="HTH_TETR_2"/>
    <property type="match status" value="1"/>
</dbReference>
<evidence type="ECO:0000256" key="4">
    <source>
        <dbReference type="PROSITE-ProRule" id="PRU00335"/>
    </source>
</evidence>
<accession>A0A848KVN9</accession>
<dbReference type="Gene3D" id="1.10.10.60">
    <property type="entry name" value="Homeodomain-like"/>
    <property type="match status" value="1"/>
</dbReference>
<evidence type="ECO:0000313" key="6">
    <source>
        <dbReference type="EMBL" id="NMO02736.1"/>
    </source>
</evidence>
<reference evidence="6 7" key="1">
    <citation type="submission" date="2020-04" db="EMBL/GenBank/DDBJ databases">
        <title>Gordonia sp. nov. TBRC 11910.</title>
        <authorList>
            <person name="Suriyachadkun C."/>
        </authorList>
    </citation>
    <scope>NUCLEOTIDE SEQUENCE [LARGE SCALE GENOMIC DNA]</scope>
    <source>
        <strain evidence="6 7">TBRC 11910</strain>
    </source>
</reference>
<evidence type="ECO:0000259" key="5">
    <source>
        <dbReference type="PROSITE" id="PS50977"/>
    </source>
</evidence>
<protein>
    <submittedName>
        <fullName evidence="6">WHG domain-containing protein</fullName>
    </submittedName>
</protein>
<keyword evidence="2 4" id="KW-0238">DNA-binding</keyword>
<evidence type="ECO:0000256" key="1">
    <source>
        <dbReference type="ARBA" id="ARBA00023015"/>
    </source>
</evidence>
<dbReference type="InterPro" id="IPR001647">
    <property type="entry name" value="HTH_TetR"/>
</dbReference>
<dbReference type="PANTHER" id="PTHR30055:SF209">
    <property type="entry name" value="POSSIBLE TRANSCRIPTIONAL REGULATORY PROTEIN (PROBABLY TETR-FAMILY)"/>
    <property type="match status" value="1"/>
</dbReference>
<dbReference type="SUPFAM" id="SSF48498">
    <property type="entry name" value="Tetracyclin repressor-like, C-terminal domain"/>
    <property type="match status" value="1"/>
</dbReference>
<dbReference type="RefSeq" id="WP_170195245.1">
    <property type="nucleotide sequence ID" value="NZ_JABBNB010000016.1"/>
</dbReference>
<dbReference type="GO" id="GO:0000976">
    <property type="term" value="F:transcription cis-regulatory region binding"/>
    <property type="evidence" value="ECO:0007669"/>
    <property type="project" value="TreeGrafter"/>
</dbReference>
<dbReference type="InterPro" id="IPR009057">
    <property type="entry name" value="Homeodomain-like_sf"/>
</dbReference>
<dbReference type="SUPFAM" id="SSF46689">
    <property type="entry name" value="Homeodomain-like"/>
    <property type="match status" value="1"/>
</dbReference>
<dbReference type="AlphaFoldDB" id="A0A848KVN9"/>
<feature type="domain" description="HTH tetR-type" evidence="5">
    <location>
        <begin position="10"/>
        <end position="70"/>
    </location>
</feature>
<feature type="DNA-binding region" description="H-T-H motif" evidence="4">
    <location>
        <begin position="33"/>
        <end position="52"/>
    </location>
</feature>
<comment type="caution">
    <text evidence="6">The sequence shown here is derived from an EMBL/GenBank/DDBJ whole genome shotgun (WGS) entry which is preliminary data.</text>
</comment>
<dbReference type="Gene3D" id="1.10.357.10">
    <property type="entry name" value="Tetracycline Repressor, domain 2"/>
    <property type="match status" value="1"/>
</dbReference>
<dbReference type="PANTHER" id="PTHR30055">
    <property type="entry name" value="HTH-TYPE TRANSCRIPTIONAL REGULATOR RUTR"/>
    <property type="match status" value="1"/>
</dbReference>
<dbReference type="Pfam" id="PF00440">
    <property type="entry name" value="TetR_N"/>
    <property type="match status" value="1"/>
</dbReference>
<evidence type="ECO:0000256" key="2">
    <source>
        <dbReference type="ARBA" id="ARBA00023125"/>
    </source>
</evidence>
<dbReference type="Proteomes" id="UP000550729">
    <property type="component" value="Unassembled WGS sequence"/>
</dbReference>
<dbReference type="EMBL" id="JABBNB010000016">
    <property type="protein sequence ID" value="NMO02736.1"/>
    <property type="molecule type" value="Genomic_DNA"/>
</dbReference>
<dbReference type="InterPro" id="IPR050109">
    <property type="entry name" value="HTH-type_TetR-like_transc_reg"/>
</dbReference>